<dbReference type="GO" id="GO:1902387">
    <property type="term" value="F:ceramide 1-phosphate binding"/>
    <property type="evidence" value="ECO:0007669"/>
    <property type="project" value="TreeGrafter"/>
</dbReference>
<dbReference type="GO" id="GO:0005829">
    <property type="term" value="C:cytosol"/>
    <property type="evidence" value="ECO:0007669"/>
    <property type="project" value="TreeGrafter"/>
</dbReference>
<reference evidence="4" key="1">
    <citation type="submission" date="2022-11" db="UniProtKB">
        <authorList>
            <consortium name="WormBaseParasite"/>
        </authorList>
    </citation>
    <scope>IDENTIFICATION</scope>
</reference>
<evidence type="ECO:0000313" key="3">
    <source>
        <dbReference type="Proteomes" id="UP000887574"/>
    </source>
</evidence>
<protein>
    <submittedName>
        <fullName evidence="4">Glycolipid transfer protein domain-containing protein</fullName>
    </submittedName>
</protein>
<dbReference type="WBParaSite" id="jg6341">
    <property type="protein sequence ID" value="jg6341"/>
    <property type="gene ID" value="jg6341"/>
</dbReference>
<dbReference type="PANTHER" id="PTHR10219:SF25">
    <property type="entry name" value="PLECKSTRIN HOMOLOGY DOMAIN-CONTAINING FAMILY A MEMBER 8"/>
    <property type="match status" value="1"/>
</dbReference>
<dbReference type="GO" id="GO:0016020">
    <property type="term" value="C:membrane"/>
    <property type="evidence" value="ECO:0007669"/>
    <property type="project" value="TreeGrafter"/>
</dbReference>
<keyword evidence="3" id="KW-1185">Reference proteome</keyword>
<dbReference type="SUPFAM" id="SSF110004">
    <property type="entry name" value="Glycolipid transfer protein, GLTP"/>
    <property type="match status" value="1"/>
</dbReference>
<evidence type="ECO:0000259" key="2">
    <source>
        <dbReference type="Pfam" id="PF08718"/>
    </source>
</evidence>
<dbReference type="FunFam" id="1.10.3520.10:FF:000001">
    <property type="entry name" value="Pleckstrin domain-containing family A member 8"/>
    <property type="match status" value="1"/>
</dbReference>
<name>A0A915EIT1_9BILA</name>
<dbReference type="InterPro" id="IPR036497">
    <property type="entry name" value="GLTP_sf"/>
</dbReference>
<dbReference type="PANTHER" id="PTHR10219">
    <property type="entry name" value="GLYCOLIPID TRANSFER PROTEIN-RELATED"/>
    <property type="match status" value="1"/>
</dbReference>
<sequence>MSAAPVMEKETYFSHKDRMFPHLEDGQIPTEQFLSACQGVADFVGFLGKAYAPVKSDISGNVNKVRTKFEINKEQMKYVQLLVDTDLAENNGQLGIATEGLLWLKRGLEFMLELLKLLVREYRESVADRQKTENMSKILREAYEKALKRHHISCPNSYSKFIVIHAAPYRKDLLKALAYGSDDLEETCVCHIAELLDNFESNVSALVNFYYDKKLETRPI</sequence>
<dbReference type="GO" id="GO:1902388">
    <property type="term" value="F:ceramide 1-phosphate transfer activity"/>
    <property type="evidence" value="ECO:0007669"/>
    <property type="project" value="TreeGrafter"/>
</dbReference>
<proteinExistence type="predicted"/>
<evidence type="ECO:0000256" key="1">
    <source>
        <dbReference type="ARBA" id="ARBA00022448"/>
    </source>
</evidence>
<feature type="domain" description="Glycolipid transfer protein" evidence="2">
    <location>
        <begin position="28"/>
        <end position="178"/>
    </location>
</feature>
<dbReference type="InterPro" id="IPR014830">
    <property type="entry name" value="Glycolipid_transfer_prot_dom"/>
</dbReference>
<keyword evidence="1" id="KW-0813">Transport</keyword>
<dbReference type="Pfam" id="PF08718">
    <property type="entry name" value="GLTP"/>
    <property type="match status" value="1"/>
</dbReference>
<dbReference type="AlphaFoldDB" id="A0A915EIT1"/>
<organism evidence="3 4">
    <name type="scientific">Ditylenchus dipsaci</name>
    <dbReference type="NCBI Taxonomy" id="166011"/>
    <lineage>
        <taxon>Eukaryota</taxon>
        <taxon>Metazoa</taxon>
        <taxon>Ecdysozoa</taxon>
        <taxon>Nematoda</taxon>
        <taxon>Chromadorea</taxon>
        <taxon>Rhabditida</taxon>
        <taxon>Tylenchina</taxon>
        <taxon>Tylenchomorpha</taxon>
        <taxon>Sphaerularioidea</taxon>
        <taxon>Anguinidae</taxon>
        <taxon>Anguininae</taxon>
        <taxon>Ditylenchus</taxon>
    </lineage>
</organism>
<evidence type="ECO:0000313" key="4">
    <source>
        <dbReference type="WBParaSite" id="jg6341"/>
    </source>
</evidence>
<dbReference type="Gene3D" id="1.10.3520.10">
    <property type="entry name" value="Glycolipid transfer protein"/>
    <property type="match status" value="1"/>
</dbReference>
<accession>A0A915EIT1</accession>
<dbReference type="Proteomes" id="UP000887574">
    <property type="component" value="Unplaced"/>
</dbReference>